<dbReference type="AlphaFoldDB" id="A0A9P3FXE7"/>
<organism evidence="4 5">
    <name type="scientific">Phanerochaete sordida</name>
    <dbReference type="NCBI Taxonomy" id="48140"/>
    <lineage>
        <taxon>Eukaryota</taxon>
        <taxon>Fungi</taxon>
        <taxon>Dikarya</taxon>
        <taxon>Basidiomycota</taxon>
        <taxon>Agaricomycotina</taxon>
        <taxon>Agaricomycetes</taxon>
        <taxon>Polyporales</taxon>
        <taxon>Phanerochaetaceae</taxon>
        <taxon>Phanerochaete</taxon>
    </lineage>
</organism>
<evidence type="ECO:0000256" key="1">
    <source>
        <dbReference type="ARBA" id="ARBA00006194"/>
    </source>
</evidence>
<dbReference type="InterPro" id="IPR036967">
    <property type="entry name" value="Ribosomal_uS11_sf"/>
</dbReference>
<reference evidence="4 5" key="1">
    <citation type="submission" date="2021-08" db="EMBL/GenBank/DDBJ databases">
        <title>Draft Genome Sequence of Phanerochaete sordida strain YK-624.</title>
        <authorList>
            <person name="Mori T."/>
            <person name="Dohra H."/>
            <person name="Suzuki T."/>
            <person name="Kawagishi H."/>
            <person name="Hirai H."/>
        </authorList>
    </citation>
    <scope>NUCLEOTIDE SEQUENCE [LARGE SCALE GENOMIC DNA]</scope>
    <source>
        <strain evidence="4 5">YK-624</strain>
    </source>
</reference>
<protein>
    <submittedName>
        <fullName evidence="4">Mitochondrial 37S ribosomal protein</fullName>
    </submittedName>
</protein>
<dbReference type="GO" id="GO:0005840">
    <property type="term" value="C:ribosome"/>
    <property type="evidence" value="ECO:0007669"/>
    <property type="project" value="UniProtKB-KW"/>
</dbReference>
<comment type="similarity">
    <text evidence="1">Belongs to the universal ribosomal protein uS11 family.</text>
</comment>
<dbReference type="Gene3D" id="3.30.420.80">
    <property type="entry name" value="Ribosomal protein S11"/>
    <property type="match status" value="1"/>
</dbReference>
<evidence type="ECO:0000313" key="4">
    <source>
        <dbReference type="EMBL" id="GJE84903.1"/>
    </source>
</evidence>
<evidence type="ECO:0000313" key="5">
    <source>
        <dbReference type="Proteomes" id="UP000703269"/>
    </source>
</evidence>
<evidence type="ECO:0000256" key="3">
    <source>
        <dbReference type="ARBA" id="ARBA00023274"/>
    </source>
</evidence>
<dbReference type="InterPro" id="IPR001971">
    <property type="entry name" value="Ribosomal_uS11"/>
</dbReference>
<accession>A0A9P3FXE7</accession>
<dbReference type="GO" id="GO:0003735">
    <property type="term" value="F:structural constituent of ribosome"/>
    <property type="evidence" value="ECO:0007669"/>
    <property type="project" value="InterPro"/>
</dbReference>
<dbReference type="HAMAP" id="MF_01310">
    <property type="entry name" value="Ribosomal_uS11"/>
    <property type="match status" value="1"/>
</dbReference>
<proteinExistence type="inferred from homology"/>
<dbReference type="GO" id="GO:0006412">
    <property type="term" value="P:translation"/>
    <property type="evidence" value="ECO:0007669"/>
    <property type="project" value="InterPro"/>
</dbReference>
<dbReference type="Proteomes" id="UP000703269">
    <property type="component" value="Unassembled WGS sequence"/>
</dbReference>
<name>A0A9P3FXE7_9APHY</name>
<evidence type="ECO:0000256" key="2">
    <source>
        <dbReference type="ARBA" id="ARBA00022980"/>
    </source>
</evidence>
<dbReference type="PANTHER" id="PTHR11759">
    <property type="entry name" value="40S RIBOSOMAL PROTEIN S14/30S RIBOSOMAL PROTEIN S11"/>
    <property type="match status" value="1"/>
</dbReference>
<dbReference type="SUPFAM" id="SSF53137">
    <property type="entry name" value="Translational machinery components"/>
    <property type="match status" value="1"/>
</dbReference>
<gene>
    <name evidence="4" type="ORF">PsYK624_009790</name>
</gene>
<keyword evidence="5" id="KW-1185">Reference proteome</keyword>
<dbReference type="EMBL" id="BPQB01000001">
    <property type="protein sequence ID" value="GJE84903.1"/>
    <property type="molecule type" value="Genomic_DNA"/>
</dbReference>
<dbReference type="GO" id="GO:1990904">
    <property type="term" value="C:ribonucleoprotein complex"/>
    <property type="evidence" value="ECO:0007669"/>
    <property type="project" value="UniProtKB-KW"/>
</dbReference>
<keyword evidence="3" id="KW-0687">Ribonucleoprotein</keyword>
<keyword evidence="2 4" id="KW-0689">Ribosomal protein</keyword>
<comment type="caution">
    <text evidence="4">The sequence shown here is derived from an EMBL/GenBank/DDBJ whole genome shotgun (WGS) entry which is preliminary data.</text>
</comment>
<dbReference type="Pfam" id="PF00411">
    <property type="entry name" value="Ribosomal_S11"/>
    <property type="match status" value="1"/>
</dbReference>
<sequence>MSLLKAFRIPQLRAVTRPALVARMASLPGGEFDFEAEPATPEWEEQPPVGPDTAYPVSAPNPMTPIRAAVPARTRQPPYTLYVHSNMNNNILTFTRPDGSPIMNVSGGQVGYKHKARGTAEAAHLCALRAFKRILDESEQQGPGNMSLDVLFNGFGRGRDAVFRALLAAESAPVRQLVGRVGDITKIKIGGTRSKKARRV</sequence>
<dbReference type="OrthoDB" id="1654884at2759"/>